<organism evidence="2 3">
    <name type="scientific">Leishmania mexicana (strain MHOM/GT/2001/U1103)</name>
    <dbReference type="NCBI Taxonomy" id="929439"/>
    <lineage>
        <taxon>Eukaryota</taxon>
        <taxon>Discoba</taxon>
        <taxon>Euglenozoa</taxon>
        <taxon>Kinetoplastea</taxon>
        <taxon>Metakinetoplastina</taxon>
        <taxon>Trypanosomatida</taxon>
        <taxon>Trypanosomatidae</taxon>
        <taxon>Leishmaniinae</taxon>
        <taxon>Leishmania</taxon>
    </lineage>
</organism>
<keyword evidence="1" id="KW-0175">Coiled coil</keyword>
<dbReference type="VEuPathDB" id="TriTrypDB:LmxM.18.1550"/>
<dbReference type="Proteomes" id="UP000007259">
    <property type="component" value="Chromosome 18"/>
</dbReference>
<sequence length="422" mass="44665">MAAPDKSVRRAAVAGDAASVVDNGDDVVTFVVGNGQHTLYFSKRALMSHAPFFREYFTEHAAEATAASGGGSGGTTVVLKHVKPRCAEAALRLCQSANHSDDGLFWSLQQECERADAAHKPEALRAVLSLYAACVKFELHEHAKAASATAAGAVTAHTVYDVLKTCARYATTLLPETRRGVGLDELLAACYAFVRTPGAWQSERRWRRLYEQYPELFEIVAAASAATTTSSAHGEGSAIAAAGALPSPLRRVLLSPQKEPATPGSSATAMPESAASLPDVFAGHLRRTESLALAAQWRCRAMSAEVAALRENCAALEATAQRDEAAAAEVALYLGEVHVYVQALRRAEAEVQQLCAAAATVCAAPSSSAAAASTLHELRYALQRASAWAAERKATIDGLLAKEQDTVCKLDAELARLRAVMC</sequence>
<dbReference type="GeneID" id="13447726"/>
<dbReference type="OrthoDB" id="265657at2759"/>
<dbReference type="KEGG" id="lmi:LMXM_18_1550"/>
<feature type="coiled-coil region" evidence="1">
    <location>
        <begin position="299"/>
        <end position="326"/>
    </location>
</feature>
<dbReference type="AlphaFoldDB" id="E9ART9"/>
<dbReference type="PhylomeDB" id="E9ART9"/>
<accession>E9ART9</accession>
<dbReference type="InterPro" id="IPR011333">
    <property type="entry name" value="SKP1/BTB/POZ_sf"/>
</dbReference>
<keyword evidence="3" id="KW-1185">Reference proteome</keyword>
<reference evidence="2 3" key="1">
    <citation type="journal article" date="2011" name="Genome Res.">
        <title>Chromosome and gene copy number variation allow major structural change between species and strains of Leishmania.</title>
        <authorList>
            <person name="Rogers M.B."/>
            <person name="Hilley J.D."/>
            <person name="Dickens N.J."/>
            <person name="Wilkes J."/>
            <person name="Bates P.A."/>
            <person name="Depledge D.P."/>
            <person name="Harris D."/>
            <person name="Her Y."/>
            <person name="Herzyk P."/>
            <person name="Imamura H."/>
            <person name="Otto T.D."/>
            <person name="Sanders M."/>
            <person name="Seeger K."/>
            <person name="Dujardin J.C."/>
            <person name="Berriman M."/>
            <person name="Smith D.F."/>
            <person name="Hertz-Fowler C."/>
            <person name="Mottram J.C."/>
        </authorList>
    </citation>
    <scope>NUCLEOTIDE SEQUENCE [LARGE SCALE GENOMIC DNA]</scope>
    <source>
        <strain evidence="2 3">MHOM/GT/2001/U1103</strain>
    </source>
</reference>
<gene>
    <name evidence="2" type="ORF">LMXM_18_1550</name>
</gene>
<dbReference type="OMA" id="KFELHEH"/>
<evidence type="ECO:0000313" key="3">
    <source>
        <dbReference type="Proteomes" id="UP000007259"/>
    </source>
</evidence>
<dbReference type="RefSeq" id="XP_003874166.1">
    <property type="nucleotide sequence ID" value="XM_003874117.1"/>
</dbReference>
<name>E9ART9_LEIMU</name>
<proteinExistence type="predicted"/>
<evidence type="ECO:0008006" key="4">
    <source>
        <dbReference type="Google" id="ProtNLM"/>
    </source>
</evidence>
<evidence type="ECO:0000256" key="1">
    <source>
        <dbReference type="SAM" id="Coils"/>
    </source>
</evidence>
<dbReference type="EMBL" id="FR799571">
    <property type="protein sequence ID" value="CBZ25660.1"/>
    <property type="molecule type" value="Genomic_DNA"/>
</dbReference>
<dbReference type="Gene3D" id="3.30.710.10">
    <property type="entry name" value="Potassium Channel Kv1.1, Chain A"/>
    <property type="match status" value="1"/>
</dbReference>
<protein>
    <recommendedName>
        <fullName evidence="4">BTB domain-containing protein</fullName>
    </recommendedName>
</protein>
<evidence type="ECO:0000313" key="2">
    <source>
        <dbReference type="EMBL" id="CBZ25660.1"/>
    </source>
</evidence>